<comment type="caution">
    <text evidence="4">The sequence shown here is derived from an EMBL/GenBank/DDBJ whole genome shotgun (WGS) entry which is preliminary data.</text>
</comment>
<keyword evidence="3" id="KW-0812">Transmembrane</keyword>
<reference evidence="4 5" key="1">
    <citation type="journal article" date="2015" name="Emerg. Microbes Infect.">
        <title>Characterization of 17 strains belonging to the Mycobacterium simiae complex and description of Mycobacterium paraense sp. nov.</title>
        <authorList>
            <person name="Fusco da Costa A.R."/>
            <person name="Fedrizzi T."/>
            <person name="Lopes M.L."/>
            <person name="Pecorari M."/>
            <person name="Oliveira da Costa W.L."/>
            <person name="Giacobazzi E."/>
            <person name="da Costa Bahia J.R."/>
            <person name="De Sanctis V."/>
            <person name="Batista Lima K.V."/>
            <person name="Bertorelli R."/>
            <person name="Grottola A."/>
            <person name="Fabio A."/>
            <person name="Mariottini A."/>
            <person name="Ferretti P."/>
            <person name="Di Leva F."/>
            <person name="Fregni Serpini G."/>
            <person name="Tagliazucchi S."/>
            <person name="Rumpianesi F."/>
            <person name="Jousson O."/>
            <person name="Segata N."/>
            <person name="Tortoli E."/>
        </authorList>
    </citation>
    <scope>NUCLEOTIDE SEQUENCE [LARGE SCALE GENOMIC DNA]</scope>
    <source>
        <strain evidence="4 5">FI-07156</strain>
    </source>
</reference>
<evidence type="ECO:0000256" key="2">
    <source>
        <dbReference type="ARBA" id="ARBA00023136"/>
    </source>
</evidence>
<evidence type="ECO:0000313" key="5">
    <source>
        <dbReference type="Proteomes" id="UP000193801"/>
    </source>
</evidence>
<protein>
    <recommendedName>
        <fullName evidence="6">Twin-arginine translocation pathway signal</fullName>
    </recommendedName>
</protein>
<keyword evidence="2 3" id="KW-0472">Membrane</keyword>
<dbReference type="PANTHER" id="PTHR37042:SF4">
    <property type="entry name" value="OUTER MEMBRANE PROTEIN RV1973"/>
    <property type="match status" value="1"/>
</dbReference>
<dbReference type="PANTHER" id="PTHR37042">
    <property type="entry name" value="OUTER MEMBRANE PROTEIN RV1973"/>
    <property type="match status" value="1"/>
</dbReference>
<dbReference type="EMBL" id="LQPK01000006">
    <property type="protein sequence ID" value="ORW32757.1"/>
    <property type="molecule type" value="Genomic_DNA"/>
</dbReference>
<accession>A0ABX3VTD8</accession>
<name>A0ABX3VTD8_9MYCO</name>
<gene>
    <name evidence="4" type="ORF">AWB91_09720</name>
</gene>
<dbReference type="Proteomes" id="UP000193801">
    <property type="component" value="Unassembled WGS sequence"/>
</dbReference>
<evidence type="ECO:0000256" key="3">
    <source>
        <dbReference type="SAM" id="Phobius"/>
    </source>
</evidence>
<dbReference type="RefSeq" id="WP_085093617.1">
    <property type="nucleotide sequence ID" value="NZ_LQPK01000006.1"/>
</dbReference>
<organism evidence="4 5">
    <name type="scientific">Mycobacterium paraense</name>
    <dbReference type="NCBI Taxonomy" id="767916"/>
    <lineage>
        <taxon>Bacteria</taxon>
        <taxon>Bacillati</taxon>
        <taxon>Actinomycetota</taxon>
        <taxon>Actinomycetes</taxon>
        <taxon>Mycobacteriales</taxon>
        <taxon>Mycobacteriaceae</taxon>
        <taxon>Mycobacterium</taxon>
        <taxon>Mycobacterium simiae complex</taxon>
    </lineage>
</organism>
<comment type="subcellular location">
    <subcellularLocation>
        <location evidence="1">Membrane</location>
    </subcellularLocation>
</comment>
<proteinExistence type="predicted"/>
<evidence type="ECO:0000313" key="4">
    <source>
        <dbReference type="EMBL" id="ORW32757.1"/>
    </source>
</evidence>
<keyword evidence="3" id="KW-1133">Transmembrane helix</keyword>
<evidence type="ECO:0008006" key="6">
    <source>
        <dbReference type="Google" id="ProtNLM"/>
    </source>
</evidence>
<feature type="transmembrane region" description="Helical" evidence="3">
    <location>
        <begin position="48"/>
        <end position="68"/>
    </location>
</feature>
<evidence type="ECO:0000256" key="1">
    <source>
        <dbReference type="ARBA" id="ARBA00004370"/>
    </source>
</evidence>
<sequence>MSSTVDMEEISVAQDDASADLLAEEAEEVPSPGDRPKRRRFRVRWRPLLIHSVLPAAALALALGSGYLKWQDSSMRADRAAAAQSVAAATDSTIALLSYRPDSVDKDLTAARDLLTGTFRDSYTSFTRDVVIPGAKQKSIAAIATVPAAGSVSATEKRAVVLVFVDQTVTVGNDPPTESASTVRVALEKVGDRWLISDFTPI</sequence>
<keyword evidence="5" id="KW-1185">Reference proteome</keyword>